<dbReference type="Gene3D" id="3.30.70.270">
    <property type="match status" value="1"/>
</dbReference>
<feature type="region of interest" description="Disordered" evidence="9">
    <location>
        <begin position="99"/>
        <end position="138"/>
    </location>
</feature>
<protein>
    <submittedName>
        <fullName evidence="11">Unnamed protein product</fullName>
    </submittedName>
</protein>
<dbReference type="SUPFAM" id="SSF56672">
    <property type="entry name" value="DNA/RNA polymerases"/>
    <property type="match status" value="1"/>
</dbReference>
<keyword evidence="2" id="KW-0808">Transferase</keyword>
<name>A0A9W6YE45_9STRA</name>
<keyword evidence="4" id="KW-0540">Nuclease</keyword>
<keyword evidence="3" id="KW-0548">Nucleotidyltransferase</keyword>
<evidence type="ECO:0000256" key="4">
    <source>
        <dbReference type="ARBA" id="ARBA00022722"/>
    </source>
</evidence>
<evidence type="ECO:0000256" key="5">
    <source>
        <dbReference type="ARBA" id="ARBA00022750"/>
    </source>
</evidence>
<dbReference type="OrthoDB" id="6772952at2759"/>
<keyword evidence="7" id="KW-0378">Hydrolase</keyword>
<dbReference type="GO" id="GO:0004519">
    <property type="term" value="F:endonuclease activity"/>
    <property type="evidence" value="ECO:0007669"/>
    <property type="project" value="UniProtKB-KW"/>
</dbReference>
<keyword evidence="8" id="KW-0695">RNA-directed DNA polymerase</keyword>
<evidence type="ECO:0000256" key="9">
    <source>
        <dbReference type="SAM" id="MobiDB-lite"/>
    </source>
</evidence>
<keyword evidence="1" id="KW-0645">Protease</keyword>
<evidence type="ECO:0000256" key="2">
    <source>
        <dbReference type="ARBA" id="ARBA00022679"/>
    </source>
</evidence>
<dbReference type="InterPro" id="IPR043502">
    <property type="entry name" value="DNA/RNA_pol_sf"/>
</dbReference>
<evidence type="ECO:0000256" key="1">
    <source>
        <dbReference type="ARBA" id="ARBA00022670"/>
    </source>
</evidence>
<dbReference type="GO" id="GO:0006508">
    <property type="term" value="P:proteolysis"/>
    <property type="evidence" value="ECO:0007669"/>
    <property type="project" value="UniProtKB-KW"/>
</dbReference>
<keyword evidence="12" id="KW-1185">Reference proteome</keyword>
<dbReference type="InterPro" id="IPR051320">
    <property type="entry name" value="Viral_Replic_Matur_Polypro"/>
</dbReference>
<gene>
    <name evidence="11" type="ORF">Pfra01_002649100</name>
</gene>
<organism evidence="11 12">
    <name type="scientific">Phytophthora fragariaefolia</name>
    <dbReference type="NCBI Taxonomy" id="1490495"/>
    <lineage>
        <taxon>Eukaryota</taxon>
        <taxon>Sar</taxon>
        <taxon>Stramenopiles</taxon>
        <taxon>Oomycota</taxon>
        <taxon>Peronosporomycetes</taxon>
        <taxon>Peronosporales</taxon>
        <taxon>Peronosporaceae</taxon>
        <taxon>Phytophthora</taxon>
    </lineage>
</organism>
<dbReference type="GO" id="GO:0003964">
    <property type="term" value="F:RNA-directed DNA polymerase activity"/>
    <property type="evidence" value="ECO:0007669"/>
    <property type="project" value="UniProtKB-KW"/>
</dbReference>
<dbReference type="AlphaFoldDB" id="A0A9W6YE45"/>
<dbReference type="Pfam" id="PF17917">
    <property type="entry name" value="RT_RNaseH"/>
    <property type="match status" value="1"/>
</dbReference>
<dbReference type="InterPro" id="IPR043128">
    <property type="entry name" value="Rev_trsase/Diguanyl_cyclase"/>
</dbReference>
<evidence type="ECO:0000313" key="11">
    <source>
        <dbReference type="EMBL" id="GMF60915.1"/>
    </source>
</evidence>
<comment type="caution">
    <text evidence="11">The sequence shown here is derived from an EMBL/GenBank/DDBJ whole genome shotgun (WGS) entry which is preliminary data.</text>
</comment>
<evidence type="ECO:0000259" key="10">
    <source>
        <dbReference type="Pfam" id="PF17917"/>
    </source>
</evidence>
<keyword evidence="6" id="KW-0255">Endonuclease</keyword>
<feature type="domain" description="Reverse transcriptase RNase H-like" evidence="10">
    <location>
        <begin position="367"/>
        <end position="481"/>
    </location>
</feature>
<dbReference type="InterPro" id="IPR041373">
    <property type="entry name" value="RT_RNaseH"/>
</dbReference>
<sequence>MDLQIDDCDARVFQYFQSFTKIVEDNGLQALIGDGDASAPGYKDHMKARCAILVENIQPALLREQIERLIKYERRDCKTDDAALFDLILEHARVQQRFHSQTTERSVPQSRAPSQPLPQQKQQTQQHPSRRTPKPAKARAEALSKLRALRNARAETVQSKAVSTVVKTNLVRVNGLVEIPYIPDSGADRTMIPRMVVTSLTELSPDLQLAKMETPISIYLADGRRIECWEHVTVSLELVTATGPLNAVKSSLFQFEALWCGKLISGSGVRHDPERVDALTALPVPSTVAELQYFVCASNWLHDSLPDYARVVAPLQARLGAERKRMDRRNKNALNAAVELTETEVNSYNDVKARIQASVPLVFPSATSELVVMTDASLTGWSIVVTEVETWDPSLPVDKQQHRMVMCKGGTFKDSQLNWAIVEKEAFPIVKACTDLEYLLQRERGFMLFCDHANLIYIFAPHVELKKHVRDRLQRWAMRLCGFRFTIEHVAGETNVWADIISRWKPAEVRLAAVRTRSQPLPSLLRPLSDEDFQFLVVEDIMKAQQASRAMLQSLSVEHNVVDGVVMIAGKMCVAGLHIQATSTLVRHALMDTFRWAKCSVVTIHSRKHYYWQKATDICQ</sequence>
<evidence type="ECO:0000256" key="6">
    <source>
        <dbReference type="ARBA" id="ARBA00022759"/>
    </source>
</evidence>
<evidence type="ECO:0000256" key="8">
    <source>
        <dbReference type="ARBA" id="ARBA00022918"/>
    </source>
</evidence>
<reference evidence="11" key="1">
    <citation type="submission" date="2023-04" db="EMBL/GenBank/DDBJ databases">
        <title>Phytophthora fragariaefolia NBRC 109709.</title>
        <authorList>
            <person name="Ichikawa N."/>
            <person name="Sato H."/>
            <person name="Tonouchi N."/>
        </authorList>
    </citation>
    <scope>NUCLEOTIDE SEQUENCE</scope>
    <source>
        <strain evidence="11">NBRC 109709</strain>
    </source>
</reference>
<evidence type="ECO:0000256" key="7">
    <source>
        <dbReference type="ARBA" id="ARBA00022801"/>
    </source>
</evidence>
<dbReference type="GO" id="GO:0004190">
    <property type="term" value="F:aspartic-type endopeptidase activity"/>
    <property type="evidence" value="ECO:0007669"/>
    <property type="project" value="UniProtKB-KW"/>
</dbReference>
<dbReference type="Proteomes" id="UP001165121">
    <property type="component" value="Unassembled WGS sequence"/>
</dbReference>
<feature type="compositionally biased region" description="Low complexity" evidence="9">
    <location>
        <begin position="113"/>
        <end position="127"/>
    </location>
</feature>
<evidence type="ECO:0000256" key="3">
    <source>
        <dbReference type="ARBA" id="ARBA00022695"/>
    </source>
</evidence>
<dbReference type="CDD" id="cd09274">
    <property type="entry name" value="RNase_HI_RT_Ty3"/>
    <property type="match status" value="1"/>
</dbReference>
<dbReference type="PANTHER" id="PTHR33064:SF37">
    <property type="entry name" value="RIBONUCLEASE H"/>
    <property type="match status" value="1"/>
</dbReference>
<keyword evidence="5" id="KW-0064">Aspartyl protease</keyword>
<evidence type="ECO:0000313" key="12">
    <source>
        <dbReference type="Proteomes" id="UP001165121"/>
    </source>
</evidence>
<proteinExistence type="predicted"/>
<feature type="compositionally biased region" description="Polar residues" evidence="9">
    <location>
        <begin position="99"/>
        <end position="112"/>
    </location>
</feature>
<accession>A0A9W6YE45</accession>
<dbReference type="EMBL" id="BSXT01005567">
    <property type="protein sequence ID" value="GMF60915.1"/>
    <property type="molecule type" value="Genomic_DNA"/>
</dbReference>
<feature type="compositionally biased region" description="Basic residues" evidence="9">
    <location>
        <begin position="128"/>
        <end position="137"/>
    </location>
</feature>
<dbReference type="PANTHER" id="PTHR33064">
    <property type="entry name" value="POL PROTEIN"/>
    <property type="match status" value="1"/>
</dbReference>